<keyword evidence="8" id="KW-0482">Metalloprotease</keyword>
<dbReference type="InterPro" id="IPR001818">
    <property type="entry name" value="Pept_M10_metallopeptidase"/>
</dbReference>
<sequence>MRVKDISSDLDKSPRKWAKTHLTWNFHLKGFHTFVDPRHRGSRICPSLLDGPGNVLAHAFLPSSEVSKVHVDNAEKWHIELTANPDDMIHLLHTLTHEIGHALGYFTVL</sequence>
<organism evidence="10 11">
    <name type="scientific">Pogonomyrmex barbatus</name>
    <name type="common">red harvester ant</name>
    <dbReference type="NCBI Taxonomy" id="144034"/>
    <lineage>
        <taxon>Eukaryota</taxon>
        <taxon>Metazoa</taxon>
        <taxon>Ecdysozoa</taxon>
        <taxon>Arthropoda</taxon>
        <taxon>Hexapoda</taxon>
        <taxon>Insecta</taxon>
        <taxon>Pterygota</taxon>
        <taxon>Neoptera</taxon>
        <taxon>Endopterygota</taxon>
        <taxon>Hymenoptera</taxon>
        <taxon>Apocrita</taxon>
        <taxon>Aculeata</taxon>
        <taxon>Formicoidea</taxon>
        <taxon>Formicidae</taxon>
        <taxon>Myrmicinae</taxon>
        <taxon>Pogonomyrmex</taxon>
    </lineage>
</organism>
<comment type="cofactor">
    <cofactor evidence="1">
        <name>Zn(2+)</name>
        <dbReference type="ChEBI" id="CHEBI:29105"/>
    </cofactor>
</comment>
<dbReference type="GO" id="GO:0031012">
    <property type="term" value="C:extracellular matrix"/>
    <property type="evidence" value="ECO:0007669"/>
    <property type="project" value="InterPro"/>
</dbReference>
<keyword evidence="4" id="KW-0479">Metal-binding</keyword>
<dbReference type="SUPFAM" id="SSF55486">
    <property type="entry name" value="Metalloproteases ('zincins'), catalytic domain"/>
    <property type="match status" value="1"/>
</dbReference>
<dbReference type="OrthoDB" id="7550572at2759"/>
<evidence type="ECO:0000256" key="6">
    <source>
        <dbReference type="ARBA" id="ARBA00022801"/>
    </source>
</evidence>
<dbReference type="RefSeq" id="XP_011630333.1">
    <property type="nucleotide sequence ID" value="XM_011632031.1"/>
</dbReference>
<keyword evidence="7" id="KW-0862">Zinc</keyword>
<evidence type="ECO:0000259" key="9">
    <source>
        <dbReference type="Pfam" id="PF00413"/>
    </source>
</evidence>
<dbReference type="GeneID" id="105422601"/>
<evidence type="ECO:0000256" key="8">
    <source>
        <dbReference type="ARBA" id="ARBA00023049"/>
    </source>
</evidence>
<proteinExistence type="inferred from homology"/>
<protein>
    <submittedName>
        <fullName evidence="11">Matrix metalloproteinase-19-like</fullName>
    </submittedName>
</protein>
<accession>A0A6I9VWU9</accession>
<dbReference type="PANTHER" id="PTHR10201:SF291">
    <property type="entry name" value="MATRIX METALLOPROTEINASE 1, ISOFORM C-RELATED"/>
    <property type="match status" value="1"/>
</dbReference>
<dbReference type="AlphaFoldDB" id="A0A6I9VWU9"/>
<evidence type="ECO:0000256" key="1">
    <source>
        <dbReference type="ARBA" id="ARBA00001947"/>
    </source>
</evidence>
<reference evidence="11" key="1">
    <citation type="submission" date="2025-08" db="UniProtKB">
        <authorList>
            <consortium name="RefSeq"/>
        </authorList>
    </citation>
    <scope>IDENTIFICATION</scope>
</reference>
<dbReference type="Gene3D" id="3.40.390.10">
    <property type="entry name" value="Collagenase (Catalytic Domain)"/>
    <property type="match status" value="1"/>
</dbReference>
<dbReference type="Pfam" id="PF00413">
    <property type="entry name" value="Peptidase_M10"/>
    <property type="match status" value="1"/>
</dbReference>
<dbReference type="GO" id="GO:0008270">
    <property type="term" value="F:zinc ion binding"/>
    <property type="evidence" value="ECO:0007669"/>
    <property type="project" value="InterPro"/>
</dbReference>
<name>A0A6I9VWU9_9HYME</name>
<dbReference type="GO" id="GO:0030198">
    <property type="term" value="P:extracellular matrix organization"/>
    <property type="evidence" value="ECO:0007669"/>
    <property type="project" value="TreeGrafter"/>
</dbReference>
<evidence type="ECO:0000313" key="10">
    <source>
        <dbReference type="Proteomes" id="UP000504615"/>
    </source>
</evidence>
<dbReference type="GO" id="GO:0004222">
    <property type="term" value="F:metalloendopeptidase activity"/>
    <property type="evidence" value="ECO:0007669"/>
    <property type="project" value="InterPro"/>
</dbReference>
<evidence type="ECO:0000313" key="11">
    <source>
        <dbReference type="RefSeq" id="XP_011630333.1"/>
    </source>
</evidence>
<dbReference type="KEGG" id="pbar:105422601"/>
<comment type="similarity">
    <text evidence="2">Belongs to the peptidase M10A family.</text>
</comment>
<keyword evidence="5" id="KW-0732">Signal</keyword>
<evidence type="ECO:0000256" key="2">
    <source>
        <dbReference type="ARBA" id="ARBA00010370"/>
    </source>
</evidence>
<evidence type="ECO:0000256" key="4">
    <source>
        <dbReference type="ARBA" id="ARBA00022723"/>
    </source>
</evidence>
<dbReference type="PANTHER" id="PTHR10201">
    <property type="entry name" value="MATRIX METALLOPROTEINASE"/>
    <property type="match status" value="1"/>
</dbReference>
<dbReference type="GO" id="GO:0006508">
    <property type="term" value="P:proteolysis"/>
    <property type="evidence" value="ECO:0007669"/>
    <property type="project" value="UniProtKB-KW"/>
</dbReference>
<keyword evidence="10" id="KW-1185">Reference proteome</keyword>
<evidence type="ECO:0000256" key="5">
    <source>
        <dbReference type="ARBA" id="ARBA00022729"/>
    </source>
</evidence>
<dbReference type="GO" id="GO:0005615">
    <property type="term" value="C:extracellular space"/>
    <property type="evidence" value="ECO:0007669"/>
    <property type="project" value="TreeGrafter"/>
</dbReference>
<gene>
    <name evidence="11" type="primary">LOC105422601</name>
</gene>
<keyword evidence="3" id="KW-0645">Protease</keyword>
<keyword evidence="6" id="KW-0378">Hydrolase</keyword>
<evidence type="ECO:0000256" key="7">
    <source>
        <dbReference type="ARBA" id="ARBA00022833"/>
    </source>
</evidence>
<dbReference type="InterPro" id="IPR024079">
    <property type="entry name" value="MetalloPept_cat_dom_sf"/>
</dbReference>
<feature type="domain" description="Peptidase M10 metallopeptidase" evidence="9">
    <location>
        <begin position="48"/>
        <end position="104"/>
    </location>
</feature>
<evidence type="ECO:0000256" key="3">
    <source>
        <dbReference type="ARBA" id="ARBA00022670"/>
    </source>
</evidence>
<dbReference type="Proteomes" id="UP000504615">
    <property type="component" value="Unplaced"/>
</dbReference>
<dbReference type="GO" id="GO:0030574">
    <property type="term" value="P:collagen catabolic process"/>
    <property type="evidence" value="ECO:0007669"/>
    <property type="project" value="TreeGrafter"/>
</dbReference>